<comment type="caution">
    <text evidence="1">The sequence shown here is derived from an EMBL/GenBank/DDBJ whole genome shotgun (WGS) entry which is preliminary data.</text>
</comment>
<evidence type="ECO:0000313" key="2">
    <source>
        <dbReference type="Proteomes" id="UP000284021"/>
    </source>
</evidence>
<dbReference type="Pfam" id="PF13557">
    <property type="entry name" value="Phenol_MetA_deg"/>
    <property type="match status" value="1"/>
</dbReference>
<protein>
    <submittedName>
        <fullName evidence="1">Phenol degradation protein</fullName>
    </submittedName>
</protein>
<dbReference type="RefSeq" id="WP_119955199.1">
    <property type="nucleotide sequence ID" value="NZ_QYUR01000003.1"/>
</dbReference>
<dbReference type="InterPro" id="IPR025737">
    <property type="entry name" value="FApF"/>
</dbReference>
<keyword evidence="2" id="KW-1185">Reference proteome</keyword>
<organism evidence="1 2">
    <name type="scientific">Pseudomonas cavernicola</name>
    <dbReference type="NCBI Taxonomy" id="2320866"/>
    <lineage>
        <taxon>Bacteria</taxon>
        <taxon>Pseudomonadati</taxon>
        <taxon>Pseudomonadota</taxon>
        <taxon>Gammaproteobacteria</taxon>
        <taxon>Pseudomonadales</taxon>
        <taxon>Pseudomonadaceae</taxon>
        <taxon>Pseudomonas</taxon>
    </lineage>
</organism>
<dbReference type="EMBL" id="QYUR01000003">
    <property type="protein sequence ID" value="RJG11068.1"/>
    <property type="molecule type" value="Genomic_DNA"/>
</dbReference>
<proteinExistence type="predicted"/>
<sequence>MSRIPSLKRLVAVRLVTVLVTACSPLVLADEGGISFWLPGQFGALAAVPTKPGWSLPVIYYHVSADESADKAFPRGGRGRVTAGVDAKADLLFAGPTYTFAEPLLGGQAALSMVAAVGRSEVEVDATLTGPRGRTISTGVSDSLKGASDLYPLATLKWNQGVHNFMVYGMGNLPVGAYDPDRLVNLGLGHASMDAGGGYTYFDKKNEFSAVAGMTYNWENTDTDYQNGIDAHLDWSASHFVTEQTHLGLVGYFYHQVTGDDGSGAVLGDFKSRVSAVGPQAGHFFTVGKELWYTNLKGFYEFDANNRAEGWNLWLTMAIPLGGGE</sequence>
<reference evidence="1 2" key="1">
    <citation type="submission" date="2018-09" db="EMBL/GenBank/DDBJ databases">
        <authorList>
            <person name="Zhu H."/>
        </authorList>
    </citation>
    <scope>NUCLEOTIDE SEQUENCE [LARGE SCALE GENOMIC DNA]</scope>
    <source>
        <strain evidence="1 2">K1S02-6</strain>
    </source>
</reference>
<dbReference type="OrthoDB" id="8639774at2"/>
<accession>A0A418XFB0</accession>
<name>A0A418XFB0_9PSED</name>
<dbReference type="Proteomes" id="UP000284021">
    <property type="component" value="Unassembled WGS sequence"/>
</dbReference>
<gene>
    <name evidence="1" type="ORF">D3879_15485</name>
</gene>
<dbReference type="AlphaFoldDB" id="A0A418XFB0"/>
<evidence type="ECO:0000313" key="1">
    <source>
        <dbReference type="EMBL" id="RJG11068.1"/>
    </source>
</evidence>